<accession>A0ABR1S431</accession>
<dbReference type="InterPro" id="IPR036397">
    <property type="entry name" value="RNaseH_sf"/>
</dbReference>
<keyword evidence="13" id="KW-0804">Transcription</keyword>
<keyword evidence="14" id="KW-0539">Nucleus</keyword>
<feature type="region of interest" description="Disordered" evidence="15">
    <location>
        <begin position="88"/>
        <end position="119"/>
    </location>
</feature>
<dbReference type="InterPro" id="IPR006941">
    <property type="entry name" value="RNase_CAF1"/>
</dbReference>
<organism evidence="16 17">
    <name type="scientific">Apiospora marii</name>
    <dbReference type="NCBI Taxonomy" id="335849"/>
    <lineage>
        <taxon>Eukaryota</taxon>
        <taxon>Fungi</taxon>
        <taxon>Dikarya</taxon>
        <taxon>Ascomycota</taxon>
        <taxon>Pezizomycotina</taxon>
        <taxon>Sordariomycetes</taxon>
        <taxon>Xylariomycetidae</taxon>
        <taxon>Amphisphaeriales</taxon>
        <taxon>Apiosporaceae</taxon>
        <taxon>Apiospora</taxon>
    </lineage>
</organism>
<evidence type="ECO:0000256" key="11">
    <source>
        <dbReference type="ARBA" id="ARBA00022884"/>
    </source>
</evidence>
<keyword evidence="17" id="KW-1185">Reference proteome</keyword>
<keyword evidence="8" id="KW-0479">Metal-binding</keyword>
<evidence type="ECO:0000256" key="10">
    <source>
        <dbReference type="ARBA" id="ARBA00022839"/>
    </source>
</evidence>
<keyword evidence="9" id="KW-0378">Hydrolase</keyword>
<evidence type="ECO:0000256" key="7">
    <source>
        <dbReference type="ARBA" id="ARBA00022722"/>
    </source>
</evidence>
<evidence type="ECO:0000256" key="2">
    <source>
        <dbReference type="ARBA" id="ARBA00004123"/>
    </source>
</evidence>
<feature type="region of interest" description="Disordered" evidence="15">
    <location>
        <begin position="1"/>
        <end position="41"/>
    </location>
</feature>
<evidence type="ECO:0000313" key="16">
    <source>
        <dbReference type="EMBL" id="KAK8026587.1"/>
    </source>
</evidence>
<evidence type="ECO:0000256" key="4">
    <source>
        <dbReference type="ARBA" id="ARBA00008372"/>
    </source>
</evidence>
<evidence type="ECO:0000256" key="15">
    <source>
        <dbReference type="SAM" id="MobiDB-lite"/>
    </source>
</evidence>
<evidence type="ECO:0000313" key="17">
    <source>
        <dbReference type="Proteomes" id="UP001396898"/>
    </source>
</evidence>
<evidence type="ECO:0000256" key="13">
    <source>
        <dbReference type="ARBA" id="ARBA00023163"/>
    </source>
</evidence>
<comment type="catalytic activity">
    <reaction evidence="1">
        <text>Exonucleolytic cleavage of poly(A) to 5'-AMP.</text>
        <dbReference type="EC" id="3.1.13.4"/>
    </reaction>
</comment>
<evidence type="ECO:0000256" key="1">
    <source>
        <dbReference type="ARBA" id="ARBA00001663"/>
    </source>
</evidence>
<dbReference type="Proteomes" id="UP001396898">
    <property type="component" value="Unassembled WGS sequence"/>
</dbReference>
<sequence length="502" mass="54988">MPPPAPQRFQNGPPTISPYTHQFPSHPSQSHQPPSLAQGYLTNPQLGAFGAANGIGLGSGMGANAGFGVGGDQTGLNSHAARMGFAHAAQLQQQQHPHQQSHVMGGDQTTRQAGGNKSRIRDVWRHNMEDEIGLLRELIDDYQYVAMDTEFPGIVGRPMGNFIDKSDYHYQTLRVNVDMLKIIQVGIALFNEKGETPPSKPTQEMLQKRPLIRKYFATHGNLPIAWQFNFRFDVNKDMANQSSIESLRDAGIDFDRLEREGIVSNEFATLMTTSGLVGLEEVKWLSFHGGYDFGYFTKCLMDQELPNDGTRFDHLMKIWFPTTYDVKHLMKYAIKLNSLGRLTPNDPSANEILQQFEQKSGLESTAASMKIKRVGTAHQAASDSLLTGKIFFQIREKIFNGDISADHIGKIWGLSVGGTMNLPLFTARDMANSEKENQQSQQGNGGGTATNGPSTPSTASVNLVTTPAAAQSHNTNGNNFHAMTPGNGVGVFGAFGSYLQGR</sequence>
<keyword evidence="6" id="KW-0963">Cytoplasm</keyword>
<evidence type="ECO:0000256" key="14">
    <source>
        <dbReference type="ARBA" id="ARBA00023242"/>
    </source>
</evidence>
<dbReference type="Pfam" id="PF04857">
    <property type="entry name" value="CAF1"/>
    <property type="match status" value="2"/>
</dbReference>
<keyword evidence="7" id="KW-0540">Nuclease</keyword>
<evidence type="ECO:0000256" key="5">
    <source>
        <dbReference type="ARBA" id="ARBA00012161"/>
    </source>
</evidence>
<evidence type="ECO:0000256" key="8">
    <source>
        <dbReference type="ARBA" id="ARBA00022723"/>
    </source>
</evidence>
<keyword evidence="12" id="KW-0805">Transcription regulation</keyword>
<dbReference type="PANTHER" id="PTHR10797">
    <property type="entry name" value="CCR4-NOT TRANSCRIPTION COMPLEX SUBUNIT"/>
    <property type="match status" value="1"/>
</dbReference>
<protein>
    <recommendedName>
        <fullName evidence="5">poly(A)-specific ribonuclease</fullName>
        <ecNumber evidence="5">3.1.13.4</ecNumber>
    </recommendedName>
</protein>
<proteinExistence type="inferred from homology"/>
<dbReference type="InterPro" id="IPR039637">
    <property type="entry name" value="CNOT7/CNOT8/Pop2"/>
</dbReference>
<evidence type="ECO:0000256" key="6">
    <source>
        <dbReference type="ARBA" id="ARBA00022490"/>
    </source>
</evidence>
<comment type="subcellular location">
    <subcellularLocation>
        <location evidence="3">Cytoplasm</location>
    </subcellularLocation>
    <subcellularLocation>
        <location evidence="2">Nucleus</location>
    </subcellularLocation>
</comment>
<gene>
    <name evidence="16" type="ORF">PG991_003643</name>
</gene>
<dbReference type="EC" id="3.1.13.4" evidence="5"/>
<feature type="region of interest" description="Disordered" evidence="15">
    <location>
        <begin position="432"/>
        <end position="460"/>
    </location>
</feature>
<comment type="caution">
    <text evidence="16">The sequence shown here is derived from an EMBL/GenBank/DDBJ whole genome shotgun (WGS) entry which is preliminary data.</text>
</comment>
<evidence type="ECO:0000256" key="9">
    <source>
        <dbReference type="ARBA" id="ARBA00022801"/>
    </source>
</evidence>
<comment type="similarity">
    <text evidence="4">Belongs to the CAF1 family.</text>
</comment>
<feature type="compositionally biased region" description="Polar residues" evidence="15">
    <location>
        <begin position="8"/>
        <end position="20"/>
    </location>
</feature>
<feature type="compositionally biased region" description="Low complexity" evidence="15">
    <location>
        <begin position="450"/>
        <end position="460"/>
    </location>
</feature>
<dbReference type="EMBL" id="JAQQWI010000007">
    <property type="protein sequence ID" value="KAK8026587.1"/>
    <property type="molecule type" value="Genomic_DNA"/>
</dbReference>
<dbReference type="InterPro" id="IPR012337">
    <property type="entry name" value="RNaseH-like_sf"/>
</dbReference>
<evidence type="ECO:0000256" key="12">
    <source>
        <dbReference type="ARBA" id="ARBA00023015"/>
    </source>
</evidence>
<evidence type="ECO:0000256" key="3">
    <source>
        <dbReference type="ARBA" id="ARBA00004496"/>
    </source>
</evidence>
<keyword evidence="10" id="KW-0269">Exonuclease</keyword>
<name>A0ABR1S431_9PEZI</name>
<feature type="compositionally biased region" description="Low complexity" evidence="15">
    <location>
        <begin position="88"/>
        <end position="100"/>
    </location>
</feature>
<dbReference type="SUPFAM" id="SSF53098">
    <property type="entry name" value="Ribonuclease H-like"/>
    <property type="match status" value="1"/>
</dbReference>
<dbReference type="Gene3D" id="3.30.420.10">
    <property type="entry name" value="Ribonuclease H-like superfamily/Ribonuclease H"/>
    <property type="match status" value="1"/>
</dbReference>
<keyword evidence="11" id="KW-0694">RNA-binding</keyword>
<feature type="compositionally biased region" description="Low complexity" evidence="15">
    <location>
        <begin position="21"/>
        <end position="35"/>
    </location>
</feature>
<reference evidence="16 17" key="1">
    <citation type="submission" date="2023-01" db="EMBL/GenBank/DDBJ databases">
        <title>Analysis of 21 Apiospora genomes using comparative genomics revels a genus with tremendous synthesis potential of carbohydrate active enzymes and secondary metabolites.</title>
        <authorList>
            <person name="Sorensen T."/>
        </authorList>
    </citation>
    <scope>NUCLEOTIDE SEQUENCE [LARGE SCALE GENOMIC DNA]</scope>
    <source>
        <strain evidence="16 17">CBS 20057</strain>
    </source>
</reference>